<evidence type="ECO:0000256" key="1">
    <source>
        <dbReference type="SAM" id="MobiDB-lite"/>
    </source>
</evidence>
<proteinExistence type="predicted"/>
<dbReference type="Pfam" id="PF13966">
    <property type="entry name" value="zf-RVT"/>
    <property type="match status" value="1"/>
</dbReference>
<dbReference type="InterPro" id="IPR000477">
    <property type="entry name" value="RT_dom"/>
</dbReference>
<dbReference type="InterPro" id="IPR043502">
    <property type="entry name" value="DNA/RNA_pol_sf"/>
</dbReference>
<gene>
    <name evidence="3" type="ORF">OSB04_028825</name>
</gene>
<dbReference type="PANTHER" id="PTHR33116">
    <property type="entry name" value="REVERSE TRANSCRIPTASE ZINC-BINDING DOMAIN-CONTAINING PROTEIN-RELATED-RELATED"/>
    <property type="match status" value="1"/>
</dbReference>
<dbReference type="EMBL" id="JARYMX010000007">
    <property type="protein sequence ID" value="KAJ9542319.1"/>
    <property type="molecule type" value="Genomic_DNA"/>
</dbReference>
<feature type="region of interest" description="Disordered" evidence="1">
    <location>
        <begin position="293"/>
        <end position="326"/>
    </location>
</feature>
<dbReference type="InterPro" id="IPR025558">
    <property type="entry name" value="DUF4283"/>
</dbReference>
<dbReference type="SUPFAM" id="SSF56672">
    <property type="entry name" value="DNA/RNA polymerases"/>
    <property type="match status" value="1"/>
</dbReference>
<dbReference type="CDD" id="cd01650">
    <property type="entry name" value="RT_nLTR_like"/>
    <property type="match status" value="1"/>
</dbReference>
<dbReference type="PROSITE" id="PS50878">
    <property type="entry name" value="RT_POL"/>
    <property type="match status" value="1"/>
</dbReference>
<dbReference type="SUPFAM" id="SSF56219">
    <property type="entry name" value="DNase I-like"/>
    <property type="match status" value="1"/>
</dbReference>
<dbReference type="Pfam" id="PF14111">
    <property type="entry name" value="DUF4283"/>
    <property type="match status" value="1"/>
</dbReference>
<dbReference type="InterPro" id="IPR026960">
    <property type="entry name" value="RVT-Znf"/>
</dbReference>
<accession>A0AA38SI20</accession>
<protein>
    <recommendedName>
        <fullName evidence="2">Reverse transcriptase domain-containing protein</fullName>
    </recommendedName>
</protein>
<organism evidence="3 4">
    <name type="scientific">Centaurea solstitialis</name>
    <name type="common">yellow star-thistle</name>
    <dbReference type="NCBI Taxonomy" id="347529"/>
    <lineage>
        <taxon>Eukaryota</taxon>
        <taxon>Viridiplantae</taxon>
        <taxon>Streptophyta</taxon>
        <taxon>Embryophyta</taxon>
        <taxon>Tracheophyta</taxon>
        <taxon>Spermatophyta</taxon>
        <taxon>Magnoliopsida</taxon>
        <taxon>eudicotyledons</taxon>
        <taxon>Gunneridae</taxon>
        <taxon>Pentapetalae</taxon>
        <taxon>asterids</taxon>
        <taxon>campanulids</taxon>
        <taxon>Asterales</taxon>
        <taxon>Asteraceae</taxon>
        <taxon>Carduoideae</taxon>
        <taxon>Cardueae</taxon>
        <taxon>Centaureinae</taxon>
        <taxon>Centaurea</taxon>
    </lineage>
</organism>
<feature type="compositionally biased region" description="Low complexity" evidence="1">
    <location>
        <begin position="305"/>
        <end position="326"/>
    </location>
</feature>
<dbReference type="InterPro" id="IPR036691">
    <property type="entry name" value="Endo/exonu/phosph_ase_sf"/>
</dbReference>
<evidence type="ECO:0000313" key="4">
    <source>
        <dbReference type="Proteomes" id="UP001172457"/>
    </source>
</evidence>
<dbReference type="Pfam" id="PF00078">
    <property type="entry name" value="RVT_1"/>
    <property type="match status" value="1"/>
</dbReference>
<evidence type="ECO:0000313" key="3">
    <source>
        <dbReference type="EMBL" id="KAJ9542319.1"/>
    </source>
</evidence>
<name>A0AA38SI20_9ASTR</name>
<evidence type="ECO:0000259" key="2">
    <source>
        <dbReference type="PROSITE" id="PS50878"/>
    </source>
</evidence>
<dbReference type="Proteomes" id="UP001172457">
    <property type="component" value="Chromosome 7"/>
</dbReference>
<keyword evidence="4" id="KW-1185">Reference proteome</keyword>
<reference evidence="3" key="1">
    <citation type="submission" date="2023-03" db="EMBL/GenBank/DDBJ databases">
        <title>Chromosome-scale reference genome and RAD-based genetic map of yellow starthistle (Centaurea solstitialis) reveal putative structural variation and QTLs associated with invader traits.</title>
        <authorList>
            <person name="Reatini B."/>
            <person name="Cang F.A."/>
            <person name="Jiang Q."/>
            <person name="Mckibben M.T.W."/>
            <person name="Barker M.S."/>
            <person name="Rieseberg L.H."/>
            <person name="Dlugosch K.M."/>
        </authorList>
    </citation>
    <scope>NUCLEOTIDE SEQUENCE</scope>
    <source>
        <strain evidence="3">CAN-66</strain>
        <tissue evidence="3">Leaf</tissue>
    </source>
</reference>
<comment type="caution">
    <text evidence="3">The sequence shown here is derived from an EMBL/GenBank/DDBJ whole genome shotgun (WGS) entry which is preliminary data.</text>
</comment>
<dbReference type="Gene3D" id="3.60.10.10">
    <property type="entry name" value="Endonuclease/exonuclease/phosphatase"/>
    <property type="match status" value="1"/>
</dbReference>
<sequence>MPPPFSVSSDLNAARIVPPVVAPTRVSVTPLPRVSVAPVVASVGSPTVSASGGNVGLASSGVVTSELAGSSYASILKDATSSSVKKLWGKMGFQEAMMNDNGFLFFRFSSVDGLRQVMEGGPWMIRGVPLFVFPWDPMQGLVKPEHKTCPLWVKLHNIPLVAFNREGVGRIASALGKPKMMDEFTTSMCDNAWGRPGFAKVLVDVWAVGELKRELDVVVPNLYGGKGTEVKIRVEYLWEPIQCSHCSVFGHKLSSCVKATVAKSVSKGKEKEIVDDDGFTKIQNRKQKGIVISGQSSKITKQPKPKQVYVPVKPKQGDSSTGLSSSSAAVGVSSVKDSVVPSSASPINLEDSPTVVEKIPVSDQSLSSTDDVAKTKHLAETHLGVSKLPDVASAVFGAWSWNSNQVSCPNGVRILFGWDALVMDVMEISLTDQVVHCKILPKGSSKFFHASFVYASNNLVTRRQLWNELKTFSVVSSNCPWAVLGDFNATLQPDESMGGSNRRDIRMEEFLECLEDSSLFDIRFQGNFFTWAQKPTSGVGILRKLDRVLVNTDFSDSFHLSSARFLPRGISDHSPVILMIKHGRIRGRLPFRFDNFLAQRSDFLSIVSDAWRMSVHGTYMYCVLQKLKHLKPLVRSLSSRHGPLSENVKTMRLKVEELQNLVDANPYDISLQDNLSSVTGKFQEALWLEDSYFRQRAKCKWLQEGDLNTAYFHKAVKERKNRSLITSILDVHGMEASGDSIGVAFENYFKSILGERDAHVIPDIPEDFFSRKLSIEDANFMIRPITKEEVKLAMFDIGDDRAPGSDGYTSKFFKSAWSIIGSDVILAIQDFFYRGRLARQVNHTAICLLPKHPHASRVTEFRPISLCNVLYKCIAKIISWRIKDSLDFLVSSSQSAFIPGRRITDNILLAHELMEGYGRQHGTPRCAFKIDIQKAYDSVDWWFLCTLLDRMGFHPIMRHWIMELVSTTSYSLIINGEPTGFFKGGRGLRQGCPLSPYLFTLVMEAFSSLFRRQIGQDHRFSFHKGCAELAISHLCFADDLMVFSKGDLESVTVLKEVLDSFATLSGLKPNIAKSSVYFSNVDPNTVQGILNILPFQTGNLPFRYLGVPLSSKRLVVSDFESLIIKVKSPQSNSAKGKCRVAWSDVCKPKQAGGLGIKRLNLWNRSLLVSHIWDILRRKNSLWVTWIRTFRLRNSHFWNVQIISNSSWIWRKLLDLREQVRPHFLSVVGDGLSTNAWDDKWIVNGTLSLMIPFRIFQSLGLSKHSTVADVVQVMGSAWPTSWIDRMPSLSGVAVPNLQIGVKDQIMWLNLLNQSWNFAIKEVWNSLLGPWQPVLWHDLCWFKHHVPKHSFCAWLAFLDRLPTQDRLVAWSSNTEMLVCSLCKEVMDSRDHLFFQCHFSRVVWRLIRDDLGNTRDGDWSLIVQDLIHRRWNPGEVHKKCLFVGGIYYIWQERNRRLFEGRKRDPSQLVRDLRMFLDTRKNGLRDVHVHCGEVSGINPTT</sequence>
<feature type="domain" description="Reverse transcriptase" evidence="2">
    <location>
        <begin position="830"/>
        <end position="1109"/>
    </location>
</feature>
<dbReference type="PANTHER" id="PTHR33116:SF76">
    <property type="entry name" value="DUF4283 DOMAIN-CONTAINING PROTEIN"/>
    <property type="match status" value="1"/>
</dbReference>